<keyword evidence="7 10" id="KW-0067">ATP-binding</keyword>
<evidence type="ECO:0000256" key="4">
    <source>
        <dbReference type="ARBA" id="ARBA00022679"/>
    </source>
</evidence>
<organism evidence="11 12">
    <name type="scientific">Halogeometricum rufum</name>
    <dbReference type="NCBI Taxonomy" id="553469"/>
    <lineage>
        <taxon>Archaea</taxon>
        <taxon>Methanobacteriati</taxon>
        <taxon>Methanobacteriota</taxon>
        <taxon>Stenosarchaea group</taxon>
        <taxon>Halobacteria</taxon>
        <taxon>Halobacteriales</taxon>
        <taxon>Haloferacaceae</taxon>
        <taxon>Halogeometricum</taxon>
    </lineage>
</organism>
<evidence type="ECO:0000313" key="11">
    <source>
        <dbReference type="EMBL" id="SFR57876.1"/>
    </source>
</evidence>
<evidence type="ECO:0000256" key="10">
    <source>
        <dbReference type="HAMAP-Rule" id="MF_00239"/>
    </source>
</evidence>
<keyword evidence="12" id="KW-1185">Reference proteome</keyword>
<evidence type="ECO:0000256" key="3">
    <source>
        <dbReference type="ARBA" id="ARBA00022490"/>
    </source>
</evidence>
<reference evidence="12" key="1">
    <citation type="submission" date="2016-10" db="EMBL/GenBank/DDBJ databases">
        <authorList>
            <person name="Varghese N."/>
            <person name="Submissions S."/>
        </authorList>
    </citation>
    <scope>NUCLEOTIDE SEQUENCE [LARGE SCALE GENOMIC DNA]</scope>
    <source>
        <strain evidence="12">CGMCC 1.7736</strain>
    </source>
</reference>
<dbReference type="GO" id="GO:0036430">
    <property type="term" value="F:CMP kinase activity"/>
    <property type="evidence" value="ECO:0007669"/>
    <property type="project" value="RHEA"/>
</dbReference>
<dbReference type="HAMAP" id="MF_00239">
    <property type="entry name" value="Cytidyl_kinase_type2"/>
    <property type="match status" value="1"/>
</dbReference>
<evidence type="ECO:0000256" key="7">
    <source>
        <dbReference type="ARBA" id="ARBA00022840"/>
    </source>
</evidence>
<name>A0A1I6HTU7_9EURY</name>
<dbReference type="Proteomes" id="UP000198531">
    <property type="component" value="Unassembled WGS sequence"/>
</dbReference>
<comment type="similarity">
    <text evidence="2 10">Belongs to the cytidylate kinase family. Type 2 subfamily.</text>
</comment>
<evidence type="ECO:0000256" key="2">
    <source>
        <dbReference type="ARBA" id="ARBA00011005"/>
    </source>
</evidence>
<keyword evidence="5 10" id="KW-0547">Nucleotide-binding</keyword>
<dbReference type="Gene3D" id="3.40.50.300">
    <property type="entry name" value="P-loop containing nucleotide triphosphate hydrolases"/>
    <property type="match status" value="1"/>
</dbReference>
<gene>
    <name evidence="10" type="primary">cmk</name>
    <name evidence="11" type="ORF">SAMN04487947_2494</name>
</gene>
<evidence type="ECO:0000256" key="8">
    <source>
        <dbReference type="ARBA" id="ARBA00047615"/>
    </source>
</evidence>
<comment type="subcellular location">
    <subcellularLocation>
        <location evidence="1 10">Cytoplasm</location>
    </subcellularLocation>
</comment>
<dbReference type="OrthoDB" id="31096at2157"/>
<evidence type="ECO:0000256" key="9">
    <source>
        <dbReference type="ARBA" id="ARBA00048478"/>
    </source>
</evidence>
<dbReference type="STRING" id="553469.SAMN04487947_2494"/>
<evidence type="ECO:0000313" key="12">
    <source>
        <dbReference type="Proteomes" id="UP000198531"/>
    </source>
</evidence>
<sequence>MLLTVSGPPGAGKSTTVATLAEAFGLEHISGGDIFRQLAAERDMTAVEFNRLAEEDDQIDRDLDRRLRTIALERDDVLLESRLAGWLAGDAADIRLWLDAPLDVRAKRIAAREDKSLDTAREETHAREESEALRYEEYYNIDITDLGIYDVTLNTARWSEEDVPDILTAAVEAYDPDDDEGKFPVEGVEYDF</sequence>
<feature type="binding site" evidence="10">
    <location>
        <begin position="7"/>
        <end position="15"/>
    </location>
    <ligand>
        <name>ATP</name>
        <dbReference type="ChEBI" id="CHEBI:30616"/>
    </ligand>
</feature>
<dbReference type="GO" id="GO:0005737">
    <property type="term" value="C:cytoplasm"/>
    <property type="evidence" value="ECO:0007669"/>
    <property type="project" value="UniProtKB-SubCell"/>
</dbReference>
<dbReference type="CDD" id="cd02020">
    <property type="entry name" value="CMPK"/>
    <property type="match status" value="1"/>
</dbReference>
<dbReference type="NCBIfam" id="TIGR02173">
    <property type="entry name" value="cyt_kin_arch"/>
    <property type="match status" value="1"/>
</dbReference>
<accession>A0A1I6HTU7</accession>
<evidence type="ECO:0000256" key="5">
    <source>
        <dbReference type="ARBA" id="ARBA00022741"/>
    </source>
</evidence>
<dbReference type="AlphaFoldDB" id="A0A1I6HTU7"/>
<dbReference type="InterPro" id="IPR027417">
    <property type="entry name" value="P-loop_NTPase"/>
</dbReference>
<keyword evidence="4 10" id="KW-0808">Transferase</keyword>
<dbReference type="InterPro" id="IPR011994">
    <property type="entry name" value="Cytidylate_kinase_dom"/>
</dbReference>
<dbReference type="GO" id="GO:0005524">
    <property type="term" value="F:ATP binding"/>
    <property type="evidence" value="ECO:0007669"/>
    <property type="project" value="UniProtKB-UniRule"/>
</dbReference>
<dbReference type="SUPFAM" id="SSF52540">
    <property type="entry name" value="P-loop containing nucleoside triphosphate hydrolases"/>
    <property type="match status" value="1"/>
</dbReference>
<proteinExistence type="inferred from homology"/>
<comment type="catalytic activity">
    <reaction evidence="9 10">
        <text>CMP + ATP = CDP + ADP</text>
        <dbReference type="Rhea" id="RHEA:11600"/>
        <dbReference type="ChEBI" id="CHEBI:30616"/>
        <dbReference type="ChEBI" id="CHEBI:58069"/>
        <dbReference type="ChEBI" id="CHEBI:60377"/>
        <dbReference type="ChEBI" id="CHEBI:456216"/>
        <dbReference type="EC" id="2.7.4.25"/>
    </reaction>
</comment>
<evidence type="ECO:0000256" key="1">
    <source>
        <dbReference type="ARBA" id="ARBA00004496"/>
    </source>
</evidence>
<dbReference type="GO" id="GO:0006220">
    <property type="term" value="P:pyrimidine nucleotide metabolic process"/>
    <property type="evidence" value="ECO:0007669"/>
    <property type="project" value="UniProtKB-UniRule"/>
</dbReference>
<comment type="catalytic activity">
    <reaction evidence="8 10">
        <text>dCMP + ATP = dCDP + ADP</text>
        <dbReference type="Rhea" id="RHEA:25094"/>
        <dbReference type="ChEBI" id="CHEBI:30616"/>
        <dbReference type="ChEBI" id="CHEBI:57566"/>
        <dbReference type="ChEBI" id="CHEBI:58593"/>
        <dbReference type="ChEBI" id="CHEBI:456216"/>
        <dbReference type="EC" id="2.7.4.25"/>
    </reaction>
</comment>
<keyword evidence="6 10" id="KW-0418">Kinase</keyword>
<evidence type="ECO:0000256" key="6">
    <source>
        <dbReference type="ARBA" id="ARBA00022777"/>
    </source>
</evidence>
<dbReference type="EMBL" id="FOYT01000002">
    <property type="protein sequence ID" value="SFR57876.1"/>
    <property type="molecule type" value="Genomic_DNA"/>
</dbReference>
<protein>
    <recommendedName>
        <fullName evidence="10">Cytidylate kinase</fullName>
        <shortName evidence="10">CK</shortName>
        <ecNumber evidence="10">2.7.4.25</ecNumber>
    </recommendedName>
    <alternativeName>
        <fullName evidence="10">Cytidine monophosphate kinase</fullName>
        <shortName evidence="10">CMP kinase</shortName>
    </alternativeName>
</protein>
<dbReference type="InterPro" id="IPR011892">
    <property type="entry name" value="Cyt_kin_arch"/>
</dbReference>
<dbReference type="RefSeq" id="WP_089808063.1">
    <property type="nucleotide sequence ID" value="NZ_FOYT01000002.1"/>
</dbReference>
<dbReference type="GO" id="GO:0036431">
    <property type="term" value="F:dCMP kinase activity"/>
    <property type="evidence" value="ECO:0007669"/>
    <property type="project" value="InterPro"/>
</dbReference>
<dbReference type="Pfam" id="PF13189">
    <property type="entry name" value="Cytidylate_kin2"/>
    <property type="match status" value="1"/>
</dbReference>
<keyword evidence="3 10" id="KW-0963">Cytoplasm</keyword>
<dbReference type="EC" id="2.7.4.25" evidence="10"/>